<proteinExistence type="predicted"/>
<evidence type="ECO:0000259" key="2">
    <source>
        <dbReference type="Pfam" id="PF00535"/>
    </source>
</evidence>
<dbReference type="InterPro" id="IPR050834">
    <property type="entry name" value="Glycosyltransf_2"/>
</dbReference>
<comment type="caution">
    <text evidence="4">The sequence shown here is derived from an EMBL/GenBank/DDBJ whole genome shotgun (WGS) entry which is preliminary data.</text>
</comment>
<dbReference type="InterPro" id="IPR029044">
    <property type="entry name" value="Nucleotide-diphossugar_trans"/>
</dbReference>
<dbReference type="SUPFAM" id="SSF53448">
    <property type="entry name" value="Nucleotide-diphospho-sugar transferases"/>
    <property type="match status" value="1"/>
</dbReference>
<evidence type="ECO:0000259" key="3">
    <source>
        <dbReference type="Pfam" id="PF02709"/>
    </source>
</evidence>
<organism evidence="4 5">
    <name type="scientific">Mycolicibacterium iranicum</name>
    <name type="common">Mycobacterium iranicum</name>
    <dbReference type="NCBI Taxonomy" id="912594"/>
    <lineage>
        <taxon>Bacteria</taxon>
        <taxon>Bacillati</taxon>
        <taxon>Actinomycetota</taxon>
        <taxon>Actinomycetes</taxon>
        <taxon>Mycobacteriales</taxon>
        <taxon>Mycobacteriaceae</taxon>
        <taxon>Mycolicibacterium</taxon>
    </lineage>
</organism>
<dbReference type="Proteomes" id="UP000193622">
    <property type="component" value="Unassembled WGS sequence"/>
</dbReference>
<sequence>MTPGDALPLTDGRYAVPGNRWDLLDGQPPPRPASAAVVVPFYDQQAELDLVLAALGGQDYPHELIDVVVCDDGSPQPPDVSAAALRCSVVSQQDKGFRAAAARNLGVRHTDAEVLCFLDADTVPEPHYISALVRLPSLLPDALVVGRRRHADLSGWTAAQLPQWWSGHHAPHILDEPGWLSDAYERTNNLLDIDYRSYRYVISSVMCCSRELFDYCGGFDESFDKYGGEDWEFAHRALACGAVLHHARDAVAWHNGADWAERDVAHRTAAKNAEALAVSRLVPDPEARVHGLRYDIPEVAVEIDAAEHGPGSLVRTAACFLYQDVGVFVSGAGAESLLRALRTDDPRIRIGPVPDAVRRRCRVVITLTGRPVLPRDAVAEIVTAASAPGVAAVEIHHDEAALLCRTSWATHRAQRWSRGPVRFRNDSESSRIGETYVYRGHEFDVDVVSADAPLAW</sequence>
<dbReference type="RefSeq" id="WP_165762873.1">
    <property type="nucleotide sequence ID" value="NZ_LQPC01000076.1"/>
</dbReference>
<name>A0A1X1W3T1_MYCIR</name>
<evidence type="ECO:0000313" key="4">
    <source>
        <dbReference type="EMBL" id="ORV81201.1"/>
    </source>
</evidence>
<dbReference type="Pfam" id="PF00535">
    <property type="entry name" value="Glycos_transf_2"/>
    <property type="match status" value="1"/>
</dbReference>
<dbReference type="PANTHER" id="PTHR43685">
    <property type="entry name" value="GLYCOSYLTRANSFERASE"/>
    <property type="match status" value="1"/>
</dbReference>
<evidence type="ECO:0000313" key="5">
    <source>
        <dbReference type="Proteomes" id="UP000193622"/>
    </source>
</evidence>
<dbReference type="PANTHER" id="PTHR43685:SF2">
    <property type="entry name" value="GLYCOSYLTRANSFERASE 2-LIKE DOMAIN-CONTAINING PROTEIN"/>
    <property type="match status" value="1"/>
</dbReference>
<keyword evidence="1" id="KW-0808">Transferase</keyword>
<feature type="domain" description="Galactosyltransferase C-terminal" evidence="3">
    <location>
        <begin position="192"/>
        <end position="242"/>
    </location>
</feature>
<dbReference type="InterPro" id="IPR027791">
    <property type="entry name" value="Galactosyl_T_C"/>
</dbReference>
<accession>A0A1X1W3T1</accession>
<feature type="domain" description="Glycosyltransferase 2-like" evidence="2">
    <location>
        <begin position="37"/>
        <end position="163"/>
    </location>
</feature>
<dbReference type="InterPro" id="IPR001173">
    <property type="entry name" value="Glyco_trans_2-like"/>
</dbReference>
<dbReference type="Pfam" id="PF02709">
    <property type="entry name" value="Glyco_transf_7C"/>
    <property type="match status" value="1"/>
</dbReference>
<reference evidence="4 5" key="1">
    <citation type="submission" date="2016-01" db="EMBL/GenBank/DDBJ databases">
        <title>The new phylogeny of the genus Mycobacterium.</title>
        <authorList>
            <person name="Tarcisio F."/>
            <person name="Conor M."/>
            <person name="Antonella G."/>
            <person name="Elisabetta G."/>
            <person name="Giulia F.S."/>
            <person name="Sara T."/>
            <person name="Anna F."/>
            <person name="Clotilde B."/>
            <person name="Roberto B."/>
            <person name="Veronica D.S."/>
            <person name="Fabio R."/>
            <person name="Monica P."/>
            <person name="Olivier J."/>
            <person name="Enrico T."/>
            <person name="Nicola S."/>
        </authorList>
    </citation>
    <scope>NUCLEOTIDE SEQUENCE [LARGE SCALE GENOMIC DNA]</scope>
    <source>
        <strain evidence="4 5">DSM 45541</strain>
    </source>
</reference>
<protein>
    <recommendedName>
        <fullName evidence="6">Glycosyl transferase</fullName>
    </recommendedName>
</protein>
<evidence type="ECO:0000256" key="1">
    <source>
        <dbReference type="ARBA" id="ARBA00022679"/>
    </source>
</evidence>
<evidence type="ECO:0008006" key="6">
    <source>
        <dbReference type="Google" id="ProtNLM"/>
    </source>
</evidence>
<gene>
    <name evidence="4" type="ORF">AWC12_29745</name>
</gene>
<dbReference type="Gene3D" id="3.90.550.10">
    <property type="entry name" value="Spore Coat Polysaccharide Biosynthesis Protein SpsA, Chain A"/>
    <property type="match status" value="1"/>
</dbReference>
<dbReference type="EMBL" id="LQPC01000076">
    <property type="protein sequence ID" value="ORV81201.1"/>
    <property type="molecule type" value="Genomic_DNA"/>
</dbReference>
<dbReference type="AlphaFoldDB" id="A0A1X1W3T1"/>
<dbReference type="GO" id="GO:0016740">
    <property type="term" value="F:transferase activity"/>
    <property type="evidence" value="ECO:0007669"/>
    <property type="project" value="UniProtKB-KW"/>
</dbReference>